<evidence type="ECO:0000256" key="1">
    <source>
        <dbReference type="SAM" id="MobiDB-lite"/>
    </source>
</evidence>
<organism evidence="2 3">
    <name type="scientific">Galerina marginata (strain CBS 339.88)</name>
    <dbReference type="NCBI Taxonomy" id="685588"/>
    <lineage>
        <taxon>Eukaryota</taxon>
        <taxon>Fungi</taxon>
        <taxon>Dikarya</taxon>
        <taxon>Basidiomycota</taxon>
        <taxon>Agaricomycotina</taxon>
        <taxon>Agaricomycetes</taxon>
        <taxon>Agaricomycetidae</taxon>
        <taxon>Agaricales</taxon>
        <taxon>Agaricineae</taxon>
        <taxon>Strophariaceae</taxon>
        <taxon>Galerina</taxon>
    </lineage>
</organism>
<dbReference type="AlphaFoldDB" id="A0A067SHK9"/>
<dbReference type="Proteomes" id="UP000027222">
    <property type="component" value="Unassembled WGS sequence"/>
</dbReference>
<keyword evidence="3" id="KW-1185">Reference proteome</keyword>
<dbReference type="HOGENOM" id="CLU_1272382_0_0_1"/>
<name>A0A067SHK9_GALM3</name>
<evidence type="ECO:0000313" key="2">
    <source>
        <dbReference type="EMBL" id="KDR67219.1"/>
    </source>
</evidence>
<feature type="region of interest" description="Disordered" evidence="1">
    <location>
        <begin position="160"/>
        <end position="181"/>
    </location>
</feature>
<evidence type="ECO:0000313" key="3">
    <source>
        <dbReference type="Proteomes" id="UP000027222"/>
    </source>
</evidence>
<protein>
    <submittedName>
        <fullName evidence="2">Uncharacterized protein</fullName>
    </submittedName>
</protein>
<accession>A0A067SHK9</accession>
<sequence>MHVPVGFCLFIFRVYHTFIHTLVHILLFQTQTQTFRIHPFYVNVNVNFKSAPKPKPDIRHAPIHQPSLTTTNTLRAFVSHLLQSQPEGLRADCWSQVATFIGAWRKYPMTYSPIIDYTNEVENDWGGRIVGPLFGTSGCLTRERVWFTGGILCMETEVEPDAGETTKRDKMPNGTRTSVESQLCLNRNKTARPQDAQVMDAPAPEVLSVGATRGGLE</sequence>
<proteinExistence type="predicted"/>
<reference evidence="3" key="1">
    <citation type="journal article" date="2014" name="Proc. Natl. Acad. Sci. U.S.A.">
        <title>Extensive sampling of basidiomycete genomes demonstrates inadequacy of the white-rot/brown-rot paradigm for wood decay fungi.</title>
        <authorList>
            <person name="Riley R."/>
            <person name="Salamov A.A."/>
            <person name="Brown D.W."/>
            <person name="Nagy L.G."/>
            <person name="Floudas D."/>
            <person name="Held B.W."/>
            <person name="Levasseur A."/>
            <person name="Lombard V."/>
            <person name="Morin E."/>
            <person name="Otillar R."/>
            <person name="Lindquist E.A."/>
            <person name="Sun H."/>
            <person name="LaButti K.M."/>
            <person name="Schmutz J."/>
            <person name="Jabbour D."/>
            <person name="Luo H."/>
            <person name="Baker S.E."/>
            <person name="Pisabarro A.G."/>
            <person name="Walton J.D."/>
            <person name="Blanchette R.A."/>
            <person name="Henrissat B."/>
            <person name="Martin F."/>
            <person name="Cullen D."/>
            <person name="Hibbett D.S."/>
            <person name="Grigoriev I.V."/>
        </authorList>
    </citation>
    <scope>NUCLEOTIDE SEQUENCE [LARGE SCALE GENOMIC DNA]</scope>
    <source>
        <strain evidence="3">CBS 339.88</strain>
    </source>
</reference>
<dbReference type="EMBL" id="KL142416">
    <property type="protein sequence ID" value="KDR67219.1"/>
    <property type="molecule type" value="Genomic_DNA"/>
</dbReference>
<gene>
    <name evidence="2" type="ORF">GALMADRAFT_161684</name>
</gene>